<evidence type="ECO:0000313" key="1">
    <source>
        <dbReference type="EMBL" id="VDK60775.1"/>
    </source>
</evidence>
<dbReference type="OrthoDB" id="47007at2759"/>
<dbReference type="SUPFAM" id="SSF51735">
    <property type="entry name" value="NAD(P)-binding Rossmann-fold domains"/>
    <property type="match status" value="1"/>
</dbReference>
<dbReference type="Pfam" id="PF00106">
    <property type="entry name" value="adh_short"/>
    <property type="match status" value="1"/>
</dbReference>
<organism evidence="1 2">
    <name type="scientific">Cylicostephanus goldi</name>
    <name type="common">Nematode worm</name>
    <dbReference type="NCBI Taxonomy" id="71465"/>
    <lineage>
        <taxon>Eukaryota</taxon>
        <taxon>Metazoa</taxon>
        <taxon>Ecdysozoa</taxon>
        <taxon>Nematoda</taxon>
        <taxon>Chromadorea</taxon>
        <taxon>Rhabditida</taxon>
        <taxon>Rhabditina</taxon>
        <taxon>Rhabditomorpha</taxon>
        <taxon>Strongyloidea</taxon>
        <taxon>Strongylidae</taxon>
        <taxon>Cylicostephanus</taxon>
    </lineage>
</organism>
<dbReference type="PRINTS" id="PR00080">
    <property type="entry name" value="SDRFAMILY"/>
</dbReference>
<dbReference type="EMBL" id="UYRV01015136">
    <property type="protein sequence ID" value="VDK60775.1"/>
    <property type="molecule type" value="Genomic_DNA"/>
</dbReference>
<gene>
    <name evidence="1" type="ORF">CGOC_LOCUS5118</name>
</gene>
<sequence length="164" mass="17888">MLNAGANEANLNMVIADVTDPQGRKQIISSTIEKFGQLDILVNNAGAAFNGDDGTSGISNSTTLLEKNMNLNVYSVVDMIQLARPYLVKTKGEIVNISSICGQPTSVSSQLFRKCGFERYRTPKNLLQYAPFAYYAMSKAALDQMMRSAAIDLIKEGVRVNGVR</sequence>
<name>A0A3P6S2A0_CYLGO</name>
<dbReference type="Gene3D" id="3.40.50.720">
    <property type="entry name" value="NAD(P)-binding Rossmann-like Domain"/>
    <property type="match status" value="1"/>
</dbReference>
<evidence type="ECO:0000313" key="2">
    <source>
        <dbReference type="Proteomes" id="UP000271889"/>
    </source>
</evidence>
<accession>A0A3P6S2A0</accession>
<dbReference type="PANTHER" id="PTHR44115:SF4">
    <property type="entry name" value="OXIDOREDUCTASE"/>
    <property type="match status" value="1"/>
</dbReference>
<keyword evidence="2" id="KW-1185">Reference proteome</keyword>
<proteinExistence type="predicted"/>
<dbReference type="InterPro" id="IPR002347">
    <property type="entry name" value="SDR_fam"/>
</dbReference>
<protein>
    <submittedName>
        <fullName evidence="1">Uncharacterized protein</fullName>
    </submittedName>
</protein>
<reference evidence="1 2" key="1">
    <citation type="submission" date="2018-11" db="EMBL/GenBank/DDBJ databases">
        <authorList>
            <consortium name="Pathogen Informatics"/>
        </authorList>
    </citation>
    <scope>NUCLEOTIDE SEQUENCE [LARGE SCALE GENOMIC DNA]</scope>
</reference>
<dbReference type="PANTHER" id="PTHR44115">
    <property type="entry name" value="PROTEIN CBG09704"/>
    <property type="match status" value="1"/>
</dbReference>
<dbReference type="Proteomes" id="UP000271889">
    <property type="component" value="Unassembled WGS sequence"/>
</dbReference>
<dbReference type="AlphaFoldDB" id="A0A3P6S2A0"/>
<dbReference type="InterPro" id="IPR036291">
    <property type="entry name" value="NAD(P)-bd_dom_sf"/>
</dbReference>
<dbReference type="PRINTS" id="PR00081">
    <property type="entry name" value="GDHRDH"/>
</dbReference>